<dbReference type="EMBL" id="JAMB01000004">
    <property type="protein sequence ID" value="ETX11395.1"/>
    <property type="molecule type" value="Genomic_DNA"/>
</dbReference>
<dbReference type="eggNOG" id="COG3895">
    <property type="taxonomic scope" value="Bacteria"/>
</dbReference>
<comment type="caution">
    <text evidence="6">The sequence shown here is derived from an EMBL/GenBank/DDBJ whole genome shotgun (WGS) entry which is preliminary data.</text>
</comment>
<evidence type="ECO:0000313" key="7">
    <source>
        <dbReference type="Proteomes" id="UP000054058"/>
    </source>
</evidence>
<accession>X7E6E9</accession>
<keyword evidence="3" id="KW-0564">Palmitate</keyword>
<evidence type="ECO:0000256" key="3">
    <source>
        <dbReference type="ARBA" id="ARBA00023139"/>
    </source>
</evidence>
<keyword evidence="2" id="KW-0472">Membrane</keyword>
<dbReference type="AlphaFoldDB" id="X7E6E9"/>
<dbReference type="InterPro" id="IPR036328">
    <property type="entry name" value="MliC_sf"/>
</dbReference>
<dbReference type="PATRIC" id="fig|1122207.3.peg.1239"/>
<keyword evidence="4" id="KW-0449">Lipoprotein</keyword>
<dbReference type="Proteomes" id="UP000054058">
    <property type="component" value="Unassembled WGS sequence"/>
</dbReference>
<dbReference type="Pfam" id="PF09864">
    <property type="entry name" value="MliC"/>
    <property type="match status" value="1"/>
</dbReference>
<reference evidence="6 7" key="1">
    <citation type="submission" date="2014-01" db="EMBL/GenBank/DDBJ databases">
        <title>Marinomonas ushuaiensis DSM 15871 Genome Sequencing.</title>
        <authorList>
            <person name="Lai Q."/>
            <person name="Shao Z.S."/>
        </authorList>
    </citation>
    <scope>NUCLEOTIDE SEQUENCE [LARGE SCALE GENOMIC DNA]</scope>
    <source>
        <strain evidence="6 7">DSM 15871</strain>
    </source>
</reference>
<gene>
    <name evidence="6" type="ORF">MUS1_10540</name>
</gene>
<evidence type="ECO:0000259" key="5">
    <source>
        <dbReference type="Pfam" id="PF09864"/>
    </source>
</evidence>
<evidence type="ECO:0000256" key="2">
    <source>
        <dbReference type="ARBA" id="ARBA00023136"/>
    </source>
</evidence>
<organism evidence="6 7">
    <name type="scientific">Marinomonas ushuaiensis DSM 15871</name>
    <dbReference type="NCBI Taxonomy" id="1122207"/>
    <lineage>
        <taxon>Bacteria</taxon>
        <taxon>Pseudomonadati</taxon>
        <taxon>Pseudomonadota</taxon>
        <taxon>Gammaproteobacteria</taxon>
        <taxon>Oceanospirillales</taxon>
        <taxon>Oceanospirillaceae</taxon>
        <taxon>Marinomonas</taxon>
    </lineage>
</organism>
<dbReference type="Gene3D" id="2.40.128.200">
    <property type="match status" value="1"/>
</dbReference>
<dbReference type="PROSITE" id="PS51257">
    <property type="entry name" value="PROKAR_LIPOPROTEIN"/>
    <property type="match status" value="1"/>
</dbReference>
<dbReference type="InterPro" id="IPR018660">
    <property type="entry name" value="MliC"/>
</dbReference>
<dbReference type="STRING" id="1122207.MUS1_10540"/>
<proteinExistence type="predicted"/>
<dbReference type="SUPFAM" id="SSF141488">
    <property type="entry name" value="YdhA-like"/>
    <property type="match status" value="1"/>
</dbReference>
<sequence length="126" mass="14245">MQIKTLPLTILFLKKLLIISSVVVITACSSSKKEDFFDEKNYEIDDVVQTNSAVYSCDNHPLGIFFHAEQAQINWKDKTYKLNHAVSASGAFYLGEGISFWIHDNKAELALNNMDKTACRLIRVDS</sequence>
<keyword evidence="7" id="KW-1185">Reference proteome</keyword>
<keyword evidence="1" id="KW-0732">Signal</keyword>
<evidence type="ECO:0000256" key="1">
    <source>
        <dbReference type="ARBA" id="ARBA00022729"/>
    </source>
</evidence>
<name>X7E6E9_9GAMM</name>
<evidence type="ECO:0000256" key="4">
    <source>
        <dbReference type="ARBA" id="ARBA00023288"/>
    </source>
</evidence>
<protein>
    <recommendedName>
        <fullName evidence="5">C-type lysozyme inhibitor domain-containing protein</fullName>
    </recommendedName>
</protein>
<evidence type="ECO:0000313" key="6">
    <source>
        <dbReference type="EMBL" id="ETX11395.1"/>
    </source>
</evidence>
<feature type="domain" description="C-type lysozyme inhibitor" evidence="5">
    <location>
        <begin position="55"/>
        <end position="116"/>
    </location>
</feature>
<dbReference type="RefSeq" id="WP_036160213.1">
    <property type="nucleotide sequence ID" value="NZ_JAMB01000004.1"/>
</dbReference>